<comment type="similarity">
    <text evidence="1">Belongs to the heat shock protein 70 family.</text>
</comment>
<dbReference type="FunFam" id="3.90.640.10:FF:000004">
    <property type="entry name" value="Heat shock 70 kDa protein 4"/>
    <property type="match status" value="1"/>
</dbReference>
<name>A0A131ZV36_SARSC</name>
<dbReference type="GO" id="GO:0005829">
    <property type="term" value="C:cytosol"/>
    <property type="evidence" value="ECO:0007669"/>
    <property type="project" value="TreeGrafter"/>
</dbReference>
<dbReference type="Gene3D" id="3.30.420.40">
    <property type="match status" value="2"/>
</dbReference>
<evidence type="ECO:0000256" key="2">
    <source>
        <dbReference type="ARBA" id="ARBA00022741"/>
    </source>
</evidence>
<dbReference type="PANTHER" id="PTHR45639:SF4">
    <property type="entry name" value="HSC70CB, ISOFORM G"/>
    <property type="match status" value="1"/>
</dbReference>
<keyword evidence="2" id="KW-0547">Nucleotide-binding</keyword>
<dbReference type="InterPro" id="IPR029048">
    <property type="entry name" value="HSP70_C_sf"/>
</dbReference>
<feature type="compositionally biased region" description="Basic and acidic residues" evidence="4">
    <location>
        <begin position="787"/>
        <end position="803"/>
    </location>
</feature>
<dbReference type="PROSITE" id="PS01036">
    <property type="entry name" value="HSP70_3"/>
    <property type="match status" value="1"/>
</dbReference>
<dbReference type="PANTHER" id="PTHR45639">
    <property type="entry name" value="HSC70CB, ISOFORM G-RELATED"/>
    <property type="match status" value="1"/>
</dbReference>
<reference evidence="5 6" key="1">
    <citation type="journal article" date="2015" name="Parasit. Vectors">
        <title>Draft genome of the scabies mite.</title>
        <authorList>
            <person name="Rider S.D.Jr."/>
            <person name="Morgan M.S."/>
            <person name="Arlian L.G."/>
        </authorList>
    </citation>
    <scope>NUCLEOTIDE SEQUENCE [LARGE SCALE GENOMIC DNA]</scope>
    <source>
        <strain evidence="5">Arlian Lab</strain>
    </source>
</reference>
<evidence type="ECO:0000313" key="5">
    <source>
        <dbReference type="EMBL" id="KPL97880.1"/>
    </source>
</evidence>
<dbReference type="GO" id="GO:0005634">
    <property type="term" value="C:nucleus"/>
    <property type="evidence" value="ECO:0007669"/>
    <property type="project" value="TreeGrafter"/>
</dbReference>
<gene>
    <name evidence="5" type="ORF">QR98_0003110</name>
</gene>
<evidence type="ECO:0000256" key="3">
    <source>
        <dbReference type="ARBA" id="ARBA00022840"/>
    </source>
</evidence>
<dbReference type="Gene3D" id="2.60.34.10">
    <property type="entry name" value="Substrate Binding Domain Of DNAk, Chain A, domain 1"/>
    <property type="match status" value="1"/>
</dbReference>
<accession>A0A131ZV36</accession>
<dbReference type="InterPro" id="IPR013126">
    <property type="entry name" value="Hsp_70_fam"/>
</dbReference>
<dbReference type="FunFam" id="3.30.420.40:FF:000171">
    <property type="entry name" value="Heat shock 70 kDa protein 4"/>
    <property type="match status" value="2"/>
</dbReference>
<dbReference type="SUPFAM" id="SSF100934">
    <property type="entry name" value="Heat shock protein 70kD (HSP70), C-terminal subdomain"/>
    <property type="match status" value="1"/>
</dbReference>
<dbReference type="GO" id="GO:0005524">
    <property type="term" value="F:ATP binding"/>
    <property type="evidence" value="ECO:0007669"/>
    <property type="project" value="UniProtKB-KW"/>
</dbReference>
<dbReference type="OrthoDB" id="434160at2759"/>
<dbReference type="GO" id="GO:0140662">
    <property type="term" value="F:ATP-dependent protein folding chaperone"/>
    <property type="evidence" value="ECO:0007669"/>
    <property type="project" value="InterPro"/>
</dbReference>
<dbReference type="InterPro" id="IPR018181">
    <property type="entry name" value="Heat_shock_70_CS"/>
</dbReference>
<dbReference type="Proteomes" id="UP000616769">
    <property type="component" value="Unassembled WGS sequence"/>
</dbReference>
<feature type="region of interest" description="Disordered" evidence="4">
    <location>
        <begin position="546"/>
        <end position="572"/>
    </location>
</feature>
<dbReference type="EMBL" id="JXLN01000400">
    <property type="protein sequence ID" value="KPL97880.1"/>
    <property type="molecule type" value="Genomic_DNA"/>
</dbReference>
<dbReference type="SUPFAM" id="SSF53067">
    <property type="entry name" value="Actin-like ATPase domain"/>
    <property type="match status" value="2"/>
</dbReference>
<dbReference type="Gene3D" id="3.30.30.30">
    <property type="match status" value="1"/>
</dbReference>
<organism evidence="5 6">
    <name type="scientific">Sarcoptes scabiei</name>
    <name type="common">Itch mite</name>
    <name type="synonym">Acarus scabiei</name>
    <dbReference type="NCBI Taxonomy" id="52283"/>
    <lineage>
        <taxon>Eukaryota</taxon>
        <taxon>Metazoa</taxon>
        <taxon>Ecdysozoa</taxon>
        <taxon>Arthropoda</taxon>
        <taxon>Chelicerata</taxon>
        <taxon>Arachnida</taxon>
        <taxon>Acari</taxon>
        <taxon>Acariformes</taxon>
        <taxon>Sarcoptiformes</taxon>
        <taxon>Astigmata</taxon>
        <taxon>Psoroptidia</taxon>
        <taxon>Sarcoptoidea</taxon>
        <taxon>Sarcoptidae</taxon>
        <taxon>Sarcoptinae</taxon>
        <taxon>Sarcoptes</taxon>
    </lineage>
</organism>
<comment type="caution">
    <text evidence="5">The sequence shown here is derived from an EMBL/GenBank/DDBJ whole genome shotgun (WGS) entry which is preliminary data.</text>
</comment>
<protein>
    <submittedName>
        <fullName evidence="5">Sar s 28 (Heat shock protein 70-like protein 1)</fullName>
    </submittedName>
</protein>
<dbReference type="AlphaFoldDB" id="A0A131ZV36"/>
<feature type="region of interest" description="Disordered" evidence="4">
    <location>
        <begin position="777"/>
        <end position="836"/>
    </location>
</feature>
<dbReference type="Gene3D" id="1.20.1270.10">
    <property type="match status" value="1"/>
</dbReference>
<evidence type="ECO:0000256" key="1">
    <source>
        <dbReference type="ARBA" id="ARBA00007381"/>
    </source>
</evidence>
<dbReference type="InterPro" id="IPR043129">
    <property type="entry name" value="ATPase_NBD"/>
</dbReference>
<dbReference type="Gene3D" id="3.90.640.10">
    <property type="entry name" value="Actin, Chain A, domain 4"/>
    <property type="match status" value="1"/>
</dbReference>
<keyword evidence="3" id="KW-0067">ATP-binding</keyword>
<dbReference type="PRINTS" id="PR00301">
    <property type="entry name" value="HEATSHOCK70"/>
</dbReference>
<dbReference type="VEuPathDB" id="VectorBase:SSCA007526"/>
<dbReference type="InterPro" id="IPR029047">
    <property type="entry name" value="HSP70_peptide-bd_sf"/>
</dbReference>
<sequence>MASVANSAICGISIGTENCYVAVTRQGGIEILLNEYSQRSTPAYVGFGGNQREIGVAAKQKHMMNLRNTCFAPTSIIGKKFHQLNLKELPYNVEKGPDDEVFIRTTHNGEELCFTPTQLTAMLFTKLRQISGNAIDCVINCPNHFDFVQRQALMDAAQIAGLNPLRVVSDMTAISLYYGFYRNSSNGSDISVVGFVDCGQSTSQAAIVLFNHKENYLKVLDAQSIPDVGGKHFDEVLANHFIEKHKLNLNLRSRYRLIAECEKLKKNLSANPNELPINIECLYEERDFSDKIDRATFEKLAENLFDKIASMLKVNYKNALERYRKEYEENYGEFKIDSVEIVGGTSRIPFIKKIIKELSGLEPSTTLNADEAVARGCALQCAILSPTFKVARELHLIDSLSYDVDFKLVFDFISDYFFLLIFHFRISYQIHNKDLRRVPAIYPRGHPFPYAKQITINSDSLPIIISFDYQNLLNEKVCLSQYKISELTGSNASQLMLEHKSPIKIRIRVDHNCLISVSSATISYEKTPAEEESADNLQPAVNNENENKMDVDQPQNNDSQNNQEPIKKKKPKTITIDLSVEPMFLLGHLSKENKDQYIETECNLILADKNWKEKTDARNTLEEYIYEWRNRLESGQYDMFLDPAHRQAFISMLETNEKWLYEQDEQEIMHSKNVYEERTNSMTRDFSKAIINRKKEFENRARFLEQLGHNLQQGRKLMDFIDPEEEEEMRNFAKEIDEKQKWFDDVSGKLSKMSTYEDPKFTCDDINKQSTHILSMISNINDNRKRRAEERRKAAEKAEKEKQQQAGDGIDSQKNEQCSNKMEVDEELSNSKTATV</sequence>
<evidence type="ECO:0000313" key="6">
    <source>
        <dbReference type="Proteomes" id="UP000616769"/>
    </source>
</evidence>
<evidence type="ECO:0000256" key="4">
    <source>
        <dbReference type="SAM" id="MobiDB-lite"/>
    </source>
</evidence>
<feature type="compositionally biased region" description="Low complexity" evidence="4">
    <location>
        <begin position="552"/>
        <end position="563"/>
    </location>
</feature>
<proteinExistence type="inferred from homology"/>
<dbReference type="Pfam" id="PF00012">
    <property type="entry name" value="HSP70"/>
    <property type="match status" value="1"/>
</dbReference>